<proteinExistence type="predicted"/>
<organism evidence="2 3">
    <name type="scientific">Nonomuraea mangrovi</name>
    <dbReference type="NCBI Taxonomy" id="2316207"/>
    <lineage>
        <taxon>Bacteria</taxon>
        <taxon>Bacillati</taxon>
        <taxon>Actinomycetota</taxon>
        <taxon>Actinomycetes</taxon>
        <taxon>Streptosporangiales</taxon>
        <taxon>Streptosporangiaceae</taxon>
        <taxon>Nonomuraea</taxon>
    </lineage>
</organism>
<evidence type="ECO:0000313" key="3">
    <source>
        <dbReference type="Proteomes" id="UP001597368"/>
    </source>
</evidence>
<evidence type="ECO:0000256" key="1">
    <source>
        <dbReference type="SAM" id="SignalP"/>
    </source>
</evidence>
<evidence type="ECO:0008006" key="4">
    <source>
        <dbReference type="Google" id="ProtNLM"/>
    </source>
</evidence>
<dbReference type="RefSeq" id="WP_379568958.1">
    <property type="nucleotide sequence ID" value="NZ_JBHUFV010000003.1"/>
</dbReference>
<keyword evidence="1" id="KW-0732">Signal</keyword>
<keyword evidence="3" id="KW-1185">Reference proteome</keyword>
<feature type="signal peptide" evidence="1">
    <location>
        <begin position="1"/>
        <end position="27"/>
    </location>
</feature>
<dbReference type="EMBL" id="JBHUFV010000003">
    <property type="protein sequence ID" value="MFD1930513.1"/>
    <property type="molecule type" value="Genomic_DNA"/>
</dbReference>
<sequence>MMRRLAAGAVAAALGASVLAIAGPALADPGYDRDPDWDGGHTRLSLDVGPEPAWKGRGISIEGKLSVECEEDYIDGFVSVHHADYCRTEGGWKRLGGKGIVILFRPDGSGRWEHVDTVRTGRDGYFSTRERAWTSGTWRAVFEGAWYLQPAEATDWVKVVGH</sequence>
<gene>
    <name evidence="2" type="ORF">ACFSKW_03375</name>
</gene>
<accession>A0ABW4SLT1</accession>
<protein>
    <recommendedName>
        <fullName evidence="4">Secreted protein</fullName>
    </recommendedName>
</protein>
<reference evidence="3" key="1">
    <citation type="journal article" date="2019" name="Int. J. Syst. Evol. Microbiol.">
        <title>The Global Catalogue of Microorganisms (GCM) 10K type strain sequencing project: providing services to taxonomists for standard genome sequencing and annotation.</title>
        <authorList>
            <consortium name="The Broad Institute Genomics Platform"/>
            <consortium name="The Broad Institute Genome Sequencing Center for Infectious Disease"/>
            <person name="Wu L."/>
            <person name="Ma J."/>
        </authorList>
    </citation>
    <scope>NUCLEOTIDE SEQUENCE [LARGE SCALE GENOMIC DNA]</scope>
    <source>
        <strain evidence="3">ICMP 6774ER</strain>
    </source>
</reference>
<comment type="caution">
    <text evidence="2">The sequence shown here is derived from an EMBL/GenBank/DDBJ whole genome shotgun (WGS) entry which is preliminary data.</text>
</comment>
<feature type="chain" id="PRO_5045890521" description="Secreted protein" evidence="1">
    <location>
        <begin position="28"/>
        <end position="162"/>
    </location>
</feature>
<name>A0ABW4SLT1_9ACTN</name>
<dbReference type="Proteomes" id="UP001597368">
    <property type="component" value="Unassembled WGS sequence"/>
</dbReference>
<evidence type="ECO:0000313" key="2">
    <source>
        <dbReference type="EMBL" id="MFD1930513.1"/>
    </source>
</evidence>